<dbReference type="STRING" id="1325564.NSJP_3775"/>
<dbReference type="EMBL" id="LT828648">
    <property type="protein sequence ID" value="SLM49942.1"/>
    <property type="molecule type" value="Genomic_DNA"/>
</dbReference>
<accession>A0A1W1IAC3</accession>
<protein>
    <recommendedName>
        <fullName evidence="3">TIGR02453 family protein</fullName>
    </recommendedName>
</protein>
<evidence type="ECO:0000313" key="2">
    <source>
        <dbReference type="Proteomes" id="UP000192042"/>
    </source>
</evidence>
<dbReference type="AlphaFoldDB" id="A0A1W1IAC3"/>
<dbReference type="InterPro" id="IPR015996">
    <property type="entry name" value="UCP028451"/>
</dbReference>
<dbReference type="KEGG" id="nja:NSJP_3775"/>
<gene>
    <name evidence="1" type="ORF">NSJP_3775</name>
</gene>
<reference evidence="1 2" key="1">
    <citation type="submission" date="2017-03" db="EMBL/GenBank/DDBJ databases">
        <authorList>
            <person name="Afonso C.L."/>
            <person name="Miller P.J."/>
            <person name="Scott M.A."/>
            <person name="Spackman E."/>
            <person name="Goraichik I."/>
            <person name="Dimitrov K.M."/>
            <person name="Suarez D.L."/>
            <person name="Swayne D.E."/>
        </authorList>
    </citation>
    <scope>NUCLEOTIDE SEQUENCE [LARGE SCALE GENOMIC DNA]</scope>
    <source>
        <strain evidence="1">Genome sequencing of Nitrospira japonica strain NJ11</strain>
    </source>
</reference>
<evidence type="ECO:0008006" key="3">
    <source>
        <dbReference type="Google" id="ProtNLM"/>
    </source>
</evidence>
<evidence type="ECO:0000313" key="1">
    <source>
        <dbReference type="EMBL" id="SLM49942.1"/>
    </source>
</evidence>
<dbReference type="OrthoDB" id="9794241at2"/>
<dbReference type="Proteomes" id="UP000192042">
    <property type="component" value="Chromosome I"/>
</dbReference>
<sequence length="227" mass="26027">MASVRFPDDTLAFLHELKDNNTREWFSAHVQDYQQCCVEPAKAFVIAAGRELRELIPGIHAEPSIMGSIFRMNRDARYAKETPYKTHLDFWFWEGERNQAVSGMFARVAPDFLGIGAGCHGFGKERLPMFRRAVADPRQGARLAEVARTAAEKGYVLKGKAYKRYPRDFRTDGLAAEFLLYGALYVHVDEPVRLVTRNGAMLEACVRHWRELAALHEWITEFVQYAR</sequence>
<dbReference type="PIRSF" id="PIRSF028451">
    <property type="entry name" value="UCP028451"/>
    <property type="match status" value="1"/>
</dbReference>
<keyword evidence="2" id="KW-1185">Reference proteome</keyword>
<dbReference type="PANTHER" id="PTHR36452">
    <property type="entry name" value="CHROMOSOME 12, WHOLE GENOME SHOTGUN SEQUENCE"/>
    <property type="match status" value="1"/>
</dbReference>
<dbReference type="Pfam" id="PF09365">
    <property type="entry name" value="DUF2461"/>
    <property type="match status" value="1"/>
</dbReference>
<proteinExistence type="predicted"/>
<dbReference type="PANTHER" id="PTHR36452:SF1">
    <property type="entry name" value="DUF2461 DOMAIN-CONTAINING PROTEIN"/>
    <property type="match status" value="1"/>
</dbReference>
<organism evidence="1 2">
    <name type="scientific">Nitrospira japonica</name>
    <dbReference type="NCBI Taxonomy" id="1325564"/>
    <lineage>
        <taxon>Bacteria</taxon>
        <taxon>Pseudomonadati</taxon>
        <taxon>Nitrospirota</taxon>
        <taxon>Nitrospiria</taxon>
        <taxon>Nitrospirales</taxon>
        <taxon>Nitrospiraceae</taxon>
        <taxon>Nitrospira</taxon>
    </lineage>
</organism>
<name>A0A1W1IAC3_9BACT</name>
<dbReference type="InterPro" id="IPR012808">
    <property type="entry name" value="CHP02453"/>
</dbReference>
<dbReference type="RefSeq" id="WP_080888113.1">
    <property type="nucleotide sequence ID" value="NZ_LT828648.1"/>
</dbReference>